<accession>A0A4Y2GNU9</accession>
<sequence>LHAPVGVGELGPVVGVGCVVVVGGGGELGSVGVGELEKGVPPRAYRRHLIEVHYYKVHPKIVLCCFKKQEINIIKLIKQHYILD</sequence>
<comment type="caution">
    <text evidence="1">The sequence shown here is derived from an EMBL/GenBank/DDBJ whole genome shotgun (WGS) entry which is preliminary data.</text>
</comment>
<evidence type="ECO:0000313" key="3">
    <source>
        <dbReference type="Proteomes" id="UP000499080"/>
    </source>
</evidence>
<feature type="non-terminal residue" evidence="1">
    <location>
        <position position="1"/>
    </location>
</feature>
<protein>
    <submittedName>
        <fullName evidence="1">Uncharacterized protein</fullName>
    </submittedName>
</protein>
<dbReference type="AlphaFoldDB" id="A0A4Y2GNU9"/>
<evidence type="ECO:0000313" key="2">
    <source>
        <dbReference type="EMBL" id="GBM54487.1"/>
    </source>
</evidence>
<dbReference type="Proteomes" id="UP000499080">
    <property type="component" value="Unassembled WGS sequence"/>
</dbReference>
<dbReference type="EMBL" id="BGPR01099972">
    <property type="protein sequence ID" value="GBM54487.1"/>
    <property type="molecule type" value="Genomic_DNA"/>
</dbReference>
<dbReference type="EMBL" id="BGPR01099961">
    <property type="protein sequence ID" value="GBM54445.1"/>
    <property type="molecule type" value="Genomic_DNA"/>
</dbReference>
<name>A0A4Y2GNU9_ARAVE</name>
<organism evidence="1 3">
    <name type="scientific">Araneus ventricosus</name>
    <name type="common">Orbweaver spider</name>
    <name type="synonym">Epeira ventricosa</name>
    <dbReference type="NCBI Taxonomy" id="182803"/>
    <lineage>
        <taxon>Eukaryota</taxon>
        <taxon>Metazoa</taxon>
        <taxon>Ecdysozoa</taxon>
        <taxon>Arthropoda</taxon>
        <taxon>Chelicerata</taxon>
        <taxon>Arachnida</taxon>
        <taxon>Araneae</taxon>
        <taxon>Araneomorphae</taxon>
        <taxon>Entelegynae</taxon>
        <taxon>Araneoidea</taxon>
        <taxon>Araneidae</taxon>
        <taxon>Araneus</taxon>
    </lineage>
</organism>
<keyword evidence="3" id="KW-1185">Reference proteome</keyword>
<reference evidence="1 3" key="1">
    <citation type="journal article" date="2019" name="Sci. Rep.">
        <title>Orb-weaving spider Araneus ventricosus genome elucidates the spidroin gene catalogue.</title>
        <authorList>
            <person name="Kono N."/>
            <person name="Nakamura H."/>
            <person name="Ohtoshi R."/>
            <person name="Moran D.A.P."/>
            <person name="Shinohara A."/>
            <person name="Yoshida Y."/>
            <person name="Fujiwara M."/>
            <person name="Mori M."/>
            <person name="Tomita M."/>
            <person name="Arakawa K."/>
        </authorList>
    </citation>
    <scope>NUCLEOTIDE SEQUENCE [LARGE SCALE GENOMIC DNA]</scope>
</reference>
<proteinExistence type="predicted"/>
<gene>
    <name evidence="2" type="ORF">AVEN_170846_1</name>
    <name evidence="1" type="ORF">AVEN_77291_1</name>
</gene>
<evidence type="ECO:0000313" key="1">
    <source>
        <dbReference type="EMBL" id="GBM54445.1"/>
    </source>
</evidence>